<dbReference type="Gene3D" id="1.10.405.10">
    <property type="entry name" value="Guanine Nucleotide Dissociation Inhibitor, domain 1"/>
    <property type="match status" value="1"/>
</dbReference>
<evidence type="ECO:0000313" key="10">
    <source>
        <dbReference type="Proteomes" id="UP000010552"/>
    </source>
</evidence>
<dbReference type="InterPro" id="IPR002937">
    <property type="entry name" value="Amino_oxidase"/>
</dbReference>
<evidence type="ECO:0000259" key="8">
    <source>
        <dbReference type="Pfam" id="PF01593"/>
    </source>
</evidence>
<keyword evidence="3" id="KW-0964">Secreted</keyword>
<proteinExistence type="predicted"/>
<evidence type="ECO:0000256" key="2">
    <source>
        <dbReference type="ARBA" id="ARBA00004613"/>
    </source>
</evidence>
<feature type="signal peptide" evidence="7">
    <location>
        <begin position="1"/>
        <end position="26"/>
    </location>
</feature>
<dbReference type="InterPro" id="IPR050281">
    <property type="entry name" value="Flavin_monoamine_oxidase"/>
</dbReference>
<evidence type="ECO:0000256" key="6">
    <source>
        <dbReference type="ARBA" id="ARBA00023157"/>
    </source>
</evidence>
<dbReference type="Proteomes" id="UP000010552">
    <property type="component" value="Unassembled WGS sequence"/>
</dbReference>
<feature type="domain" description="Amine oxidase" evidence="8">
    <location>
        <begin position="203"/>
        <end position="433"/>
    </location>
</feature>
<dbReference type="Gene3D" id="3.30.70.2100">
    <property type="match status" value="1"/>
</dbReference>
<feature type="chain" id="PRO_5003969897" evidence="7">
    <location>
        <begin position="27"/>
        <end position="480"/>
    </location>
</feature>
<organism evidence="9 10">
    <name type="scientific">Pteropus alecto</name>
    <name type="common">Black flying fox</name>
    <dbReference type="NCBI Taxonomy" id="9402"/>
    <lineage>
        <taxon>Eukaryota</taxon>
        <taxon>Metazoa</taxon>
        <taxon>Chordata</taxon>
        <taxon>Craniata</taxon>
        <taxon>Vertebrata</taxon>
        <taxon>Euteleostomi</taxon>
        <taxon>Mammalia</taxon>
        <taxon>Eutheria</taxon>
        <taxon>Laurasiatheria</taxon>
        <taxon>Chiroptera</taxon>
        <taxon>Yinpterochiroptera</taxon>
        <taxon>Pteropodoidea</taxon>
        <taxon>Pteropodidae</taxon>
        <taxon>Pteropodinae</taxon>
        <taxon>Pteropus</taxon>
    </lineage>
</organism>
<comment type="cofactor">
    <cofactor evidence="1">
        <name>FAD</name>
        <dbReference type="ChEBI" id="CHEBI:57692"/>
    </cofactor>
</comment>
<dbReference type="InParanoid" id="L5L7C1"/>
<accession>L5L7C1</accession>
<dbReference type="SUPFAM" id="SSF54373">
    <property type="entry name" value="FAD-linked reductases, C-terminal domain"/>
    <property type="match status" value="1"/>
</dbReference>
<keyword evidence="10" id="KW-1185">Reference proteome</keyword>
<keyword evidence="6" id="KW-1015">Disulfide bond</keyword>
<evidence type="ECO:0000256" key="7">
    <source>
        <dbReference type="SAM" id="SignalP"/>
    </source>
</evidence>
<reference evidence="10" key="1">
    <citation type="journal article" date="2013" name="Science">
        <title>Comparative analysis of bat genomes provides insight into the evolution of flight and immunity.</title>
        <authorList>
            <person name="Zhang G."/>
            <person name="Cowled C."/>
            <person name="Shi Z."/>
            <person name="Huang Z."/>
            <person name="Bishop-Lilly K.A."/>
            <person name="Fang X."/>
            <person name="Wynne J.W."/>
            <person name="Xiong Z."/>
            <person name="Baker M.L."/>
            <person name="Zhao W."/>
            <person name="Tachedjian M."/>
            <person name="Zhu Y."/>
            <person name="Zhou P."/>
            <person name="Jiang X."/>
            <person name="Ng J."/>
            <person name="Yang L."/>
            <person name="Wu L."/>
            <person name="Xiao J."/>
            <person name="Feng Y."/>
            <person name="Chen Y."/>
            <person name="Sun X."/>
            <person name="Zhang Y."/>
            <person name="Marsh G.A."/>
            <person name="Crameri G."/>
            <person name="Broder C.C."/>
            <person name="Frey K.G."/>
            <person name="Wang L.F."/>
            <person name="Wang J."/>
        </authorList>
    </citation>
    <scope>NUCLEOTIDE SEQUENCE [LARGE SCALE GENOMIC DNA]</scope>
</reference>
<dbReference type="PANTHER" id="PTHR10742">
    <property type="entry name" value="FLAVIN MONOAMINE OXIDASE"/>
    <property type="match status" value="1"/>
</dbReference>
<dbReference type="EMBL" id="KB030256">
    <property type="protein sequence ID" value="ELK19532.1"/>
    <property type="molecule type" value="Genomic_DNA"/>
</dbReference>
<keyword evidence="5" id="KW-0274">FAD</keyword>
<dbReference type="GO" id="GO:0001716">
    <property type="term" value="F:L-amino-acid oxidase activity"/>
    <property type="evidence" value="ECO:0007669"/>
    <property type="project" value="UniProtKB-ARBA"/>
</dbReference>
<sequence length="480" mass="53093">MCRRSTVKMRGILTLGLLLATPSCLGYCEDLVKCFQDPEYESILVTAQEGLYTSPLPKRMVIVGAGMSGLVVAKALQDAGHQVTVPEASDHIGGQVVTFRNEEEGWYYEVGPVRIPKSHRDRSDALPRVIRSCKSGLMLAPHLTETTEAQPMVTEKVAYLLKEGMLSPGAVKMIKDVMNEDVEYYKSFLESLQSDIIFSKSDEPGMLLITGGFDQLPKALSASLKPGTILLGSKVEMVVRDGPEIEISSGVGELHSELHTLTVDFVIVSASVKATRLITFKPPLSLDKVDALGSVHYTCATKVVLACNEPFWERDGIRGGVSITDRPSRYIYYPSHSLPSGKGILLASYTLDDDSLFFISMKQDQVVDIVLEDLLALHWVPKAELRCMCPSSVIKHWSLDPLVMGAFSEFTPNQLEDYLQHLFQPEGCIHFAGWRAHLPAPCLDRHCHQVWPPGSQEHPDCRGRGSQGRQLTFTNTRACF</sequence>
<evidence type="ECO:0000256" key="3">
    <source>
        <dbReference type="ARBA" id="ARBA00022525"/>
    </source>
</evidence>
<protein>
    <submittedName>
        <fullName evidence="9">L-amino-acid oxidase</fullName>
    </submittedName>
</protein>
<dbReference type="Gene3D" id="3.50.50.60">
    <property type="entry name" value="FAD/NAD(P)-binding domain"/>
    <property type="match status" value="2"/>
</dbReference>
<evidence type="ECO:0000256" key="1">
    <source>
        <dbReference type="ARBA" id="ARBA00001974"/>
    </source>
</evidence>
<dbReference type="PANTHER" id="PTHR10742:SF355">
    <property type="entry name" value="AMINE OXIDASE"/>
    <property type="match status" value="1"/>
</dbReference>
<dbReference type="FunCoup" id="L5L7C1">
    <property type="interactions" value="2"/>
</dbReference>
<dbReference type="GO" id="GO:0005576">
    <property type="term" value="C:extracellular region"/>
    <property type="evidence" value="ECO:0007669"/>
    <property type="project" value="UniProtKB-SubCell"/>
</dbReference>
<dbReference type="InterPro" id="IPR036188">
    <property type="entry name" value="FAD/NAD-bd_sf"/>
</dbReference>
<feature type="domain" description="Amine oxidase" evidence="8">
    <location>
        <begin position="67"/>
        <end position="132"/>
    </location>
</feature>
<keyword evidence="7" id="KW-0732">Signal</keyword>
<gene>
    <name evidence="9" type="ORF">PAL_GLEAN10004400</name>
</gene>
<dbReference type="GO" id="GO:0009063">
    <property type="term" value="P:amino acid catabolic process"/>
    <property type="evidence" value="ECO:0007669"/>
    <property type="project" value="TreeGrafter"/>
</dbReference>
<comment type="subcellular location">
    <subcellularLocation>
        <location evidence="2">Secreted</location>
    </subcellularLocation>
</comment>
<name>L5L7C1_PTEAL</name>
<evidence type="ECO:0000313" key="9">
    <source>
        <dbReference type="EMBL" id="ELK19532.1"/>
    </source>
</evidence>
<evidence type="ECO:0000256" key="4">
    <source>
        <dbReference type="ARBA" id="ARBA00022630"/>
    </source>
</evidence>
<evidence type="ECO:0000256" key="5">
    <source>
        <dbReference type="ARBA" id="ARBA00022827"/>
    </source>
</evidence>
<dbReference type="SUPFAM" id="SSF51905">
    <property type="entry name" value="FAD/NAD(P)-binding domain"/>
    <property type="match status" value="1"/>
</dbReference>
<dbReference type="STRING" id="9402.L5L7C1"/>
<dbReference type="Pfam" id="PF01593">
    <property type="entry name" value="Amino_oxidase"/>
    <property type="match status" value="2"/>
</dbReference>
<dbReference type="AlphaFoldDB" id="L5L7C1"/>
<keyword evidence="4" id="KW-0285">Flavoprotein</keyword>